<dbReference type="InterPro" id="IPR015424">
    <property type="entry name" value="PyrdxlP-dep_Trfase"/>
</dbReference>
<reference evidence="3 4" key="1">
    <citation type="submission" date="2024-05" db="EMBL/GenBank/DDBJ databases">
        <title>Genome Sequence and Characterization of the New Strain Purple Sulfur Bacterium of Genus Thioalkalicoccus.</title>
        <authorList>
            <person name="Bryantseva I.A."/>
            <person name="Kyndt J.A."/>
            <person name="Imhoff J.F."/>
        </authorList>
    </citation>
    <scope>NUCLEOTIDE SEQUENCE [LARGE SCALE GENOMIC DNA]</scope>
    <source>
        <strain evidence="3 4">Um2</strain>
    </source>
</reference>
<dbReference type="Proteomes" id="UP001564408">
    <property type="component" value="Unassembled WGS sequence"/>
</dbReference>
<evidence type="ECO:0000313" key="3">
    <source>
        <dbReference type="EMBL" id="MEY6432349.1"/>
    </source>
</evidence>
<dbReference type="InterPro" id="IPR015421">
    <property type="entry name" value="PyrdxlP-dep_Trfase_major"/>
</dbReference>
<dbReference type="EMBL" id="JBDKXB010000007">
    <property type="protein sequence ID" value="MEY6432349.1"/>
    <property type="molecule type" value="Genomic_DNA"/>
</dbReference>
<dbReference type="PANTHER" id="PTHR30244:SF30">
    <property type="entry name" value="BLR5990 PROTEIN"/>
    <property type="match status" value="1"/>
</dbReference>
<keyword evidence="3" id="KW-0808">Transferase</keyword>
<dbReference type="RefSeq" id="WP_369666731.1">
    <property type="nucleotide sequence ID" value="NZ_JBDKXB010000007.1"/>
</dbReference>
<evidence type="ECO:0000256" key="2">
    <source>
        <dbReference type="RuleBase" id="RU004508"/>
    </source>
</evidence>
<keyword evidence="3" id="KW-0032">Aminotransferase</keyword>
<comment type="caution">
    <text evidence="3">The sequence shown here is derived from an EMBL/GenBank/DDBJ whole genome shotgun (WGS) entry which is preliminary data.</text>
</comment>
<proteinExistence type="inferred from homology"/>
<dbReference type="CDD" id="cd00616">
    <property type="entry name" value="AHBA_syn"/>
    <property type="match status" value="1"/>
</dbReference>
<dbReference type="Pfam" id="PF01041">
    <property type="entry name" value="DegT_DnrJ_EryC1"/>
    <property type="match status" value="1"/>
</dbReference>
<dbReference type="Gene3D" id="3.40.640.10">
    <property type="entry name" value="Type I PLP-dependent aspartate aminotransferase-like (Major domain)"/>
    <property type="match status" value="1"/>
</dbReference>
<dbReference type="InterPro" id="IPR026385">
    <property type="entry name" value="LegC-like"/>
</dbReference>
<dbReference type="PIRSF" id="PIRSF000390">
    <property type="entry name" value="PLP_StrS"/>
    <property type="match status" value="1"/>
</dbReference>
<name>A0ABV4BEC3_9GAMM</name>
<evidence type="ECO:0000313" key="4">
    <source>
        <dbReference type="Proteomes" id="UP001564408"/>
    </source>
</evidence>
<keyword evidence="1 2" id="KW-0663">Pyridoxal phosphate</keyword>
<dbReference type="SUPFAM" id="SSF53383">
    <property type="entry name" value="PLP-dependent transferases"/>
    <property type="match status" value="1"/>
</dbReference>
<keyword evidence="4" id="KW-1185">Reference proteome</keyword>
<protein>
    <submittedName>
        <fullName evidence="3">LegC family aminotransferase</fullName>
    </submittedName>
</protein>
<dbReference type="GO" id="GO:0008483">
    <property type="term" value="F:transaminase activity"/>
    <property type="evidence" value="ECO:0007669"/>
    <property type="project" value="UniProtKB-KW"/>
</dbReference>
<dbReference type="Gene3D" id="3.90.1150.10">
    <property type="entry name" value="Aspartate Aminotransferase, domain 1"/>
    <property type="match status" value="1"/>
</dbReference>
<sequence>MSDMATGIRALVGEIRAIYGDGPVPLHRPVFDGHERRYLIECIDSNFVSSVGAKVTEFEARVAAFTGARHAVATVNGTAALHVALELAGVGPDDEVVTQALTFIATCNAIRYAGAWPVFVDVDRDTLGLSPQALRAFLERHVEVRDGRPYNRASGRRLAACVPMHTFGHPCRIAEIVAVCDEFGIPVVEDAAESLGSTAGGRHTGTFGRLGTSSFNGNKIITTGGGGMILTDDEALARRAKHLTTTAKIPHPYEFVHDEVGYNYRLPNLNAALGCAQMERLPEMLEVKAGIAARYAAVLAEIGWDYIPAPAGTVSNHWLNAVRLASPAEREAFLRETNAQGVMTRPIWRLMNRLPMYADCQHDGLANAIWLEERVVNLPSSVPDGALAPWAG</sequence>
<dbReference type="InterPro" id="IPR015422">
    <property type="entry name" value="PyrdxlP-dep_Trfase_small"/>
</dbReference>
<comment type="similarity">
    <text evidence="2">Belongs to the DegT/DnrJ/EryC1 family.</text>
</comment>
<dbReference type="InterPro" id="IPR000653">
    <property type="entry name" value="DegT/StrS_aminotransferase"/>
</dbReference>
<gene>
    <name evidence="3" type="ORF">ABC977_08015</name>
</gene>
<accession>A0ABV4BEC3</accession>
<dbReference type="NCBIfam" id="TIGR04181">
    <property type="entry name" value="NHT_00031"/>
    <property type="match status" value="1"/>
</dbReference>
<evidence type="ECO:0000256" key="1">
    <source>
        <dbReference type="ARBA" id="ARBA00022898"/>
    </source>
</evidence>
<organism evidence="3 4">
    <name type="scientific">Thioalkalicoccus limnaeus</name>
    <dbReference type="NCBI Taxonomy" id="120681"/>
    <lineage>
        <taxon>Bacteria</taxon>
        <taxon>Pseudomonadati</taxon>
        <taxon>Pseudomonadota</taxon>
        <taxon>Gammaproteobacteria</taxon>
        <taxon>Chromatiales</taxon>
        <taxon>Chromatiaceae</taxon>
        <taxon>Thioalkalicoccus</taxon>
    </lineage>
</organism>
<dbReference type="PANTHER" id="PTHR30244">
    <property type="entry name" value="TRANSAMINASE"/>
    <property type="match status" value="1"/>
</dbReference>